<evidence type="ECO:0000256" key="1">
    <source>
        <dbReference type="SAM" id="MobiDB-lite"/>
    </source>
</evidence>
<evidence type="ECO:0000313" key="4">
    <source>
        <dbReference type="Proteomes" id="UP000023152"/>
    </source>
</evidence>
<feature type="transmembrane region" description="Helical" evidence="2">
    <location>
        <begin position="121"/>
        <end position="139"/>
    </location>
</feature>
<keyword evidence="2" id="KW-0472">Membrane</keyword>
<evidence type="ECO:0000313" key="3">
    <source>
        <dbReference type="EMBL" id="ETO21477.1"/>
    </source>
</evidence>
<proteinExistence type="predicted"/>
<sequence>MTTPTKEKKKKEEKEKEKVKARMKKSCWKYYELRFWFLTGVSLLGEFVLFIGLFNTCDIVYQHTMNFLSLQMKSGLWFVLAIMLMCNKYVNTFWSIACVFPPWHQSRRCEHHESCRKHLEMSFLSVLSLLAMNMVAVIIQNNLQTAMPATHTLHNISKPLFLCSSGLLIYISTGSFIGNSFIWLDESHSKKSEGLNSYNDEYLPFSSLFAIETSQTTYSWKSQLVYFVRALLAFFAQVEHQFGAWEIFDNYITAPTVSRDLIYVVIGLFGLHWSKALLMNACITPFHVPVQPDGIGAIYSMSEQNILSMHTPRQEKEISTFNTEMDHPSSSLPRRRHVTTVARDYNAEDDEGQEEEEEEKPVDKDENEREEEEEEENNELNDYDEQRLDDDNEKQKQESKGTKEGETIRQGWFEQ</sequence>
<evidence type="ECO:0000256" key="2">
    <source>
        <dbReference type="SAM" id="Phobius"/>
    </source>
</evidence>
<reference evidence="3 4" key="1">
    <citation type="journal article" date="2013" name="Curr. Biol.">
        <title>The Genome of the Foraminiferan Reticulomyxa filosa.</title>
        <authorList>
            <person name="Glockner G."/>
            <person name="Hulsmann N."/>
            <person name="Schleicher M."/>
            <person name="Noegel A.A."/>
            <person name="Eichinger L."/>
            <person name="Gallinger C."/>
            <person name="Pawlowski J."/>
            <person name="Sierra R."/>
            <person name="Euteneuer U."/>
            <person name="Pillet L."/>
            <person name="Moustafa A."/>
            <person name="Platzer M."/>
            <person name="Groth M."/>
            <person name="Szafranski K."/>
            <person name="Schliwa M."/>
        </authorList>
    </citation>
    <scope>NUCLEOTIDE SEQUENCE [LARGE SCALE GENOMIC DNA]</scope>
</reference>
<feature type="transmembrane region" description="Helical" evidence="2">
    <location>
        <begin position="159"/>
        <end position="184"/>
    </location>
</feature>
<feature type="transmembrane region" description="Helical" evidence="2">
    <location>
        <begin position="74"/>
        <end position="100"/>
    </location>
</feature>
<feature type="compositionally biased region" description="Acidic residues" evidence="1">
    <location>
        <begin position="347"/>
        <end position="360"/>
    </location>
</feature>
<comment type="caution">
    <text evidence="3">The sequence shown here is derived from an EMBL/GenBank/DDBJ whole genome shotgun (WGS) entry which is preliminary data.</text>
</comment>
<organism evidence="3 4">
    <name type="scientific">Reticulomyxa filosa</name>
    <dbReference type="NCBI Taxonomy" id="46433"/>
    <lineage>
        <taxon>Eukaryota</taxon>
        <taxon>Sar</taxon>
        <taxon>Rhizaria</taxon>
        <taxon>Retaria</taxon>
        <taxon>Foraminifera</taxon>
        <taxon>Monothalamids</taxon>
        <taxon>Reticulomyxidae</taxon>
        <taxon>Reticulomyxa</taxon>
    </lineage>
</organism>
<keyword evidence="2" id="KW-0812">Transmembrane</keyword>
<feature type="compositionally biased region" description="Basic and acidic residues" evidence="1">
    <location>
        <begin position="393"/>
        <end position="407"/>
    </location>
</feature>
<dbReference type="Proteomes" id="UP000023152">
    <property type="component" value="Unassembled WGS sequence"/>
</dbReference>
<keyword evidence="4" id="KW-1185">Reference proteome</keyword>
<name>X6N852_RETFI</name>
<accession>X6N852</accession>
<feature type="transmembrane region" description="Helical" evidence="2">
    <location>
        <begin position="33"/>
        <end position="54"/>
    </location>
</feature>
<gene>
    <name evidence="3" type="ORF">RFI_15726</name>
</gene>
<keyword evidence="2" id="KW-1133">Transmembrane helix</keyword>
<feature type="region of interest" description="Disordered" evidence="1">
    <location>
        <begin position="346"/>
        <end position="415"/>
    </location>
</feature>
<dbReference type="EMBL" id="ASPP01011580">
    <property type="protein sequence ID" value="ETO21477.1"/>
    <property type="molecule type" value="Genomic_DNA"/>
</dbReference>
<feature type="compositionally biased region" description="Acidic residues" evidence="1">
    <location>
        <begin position="368"/>
        <end position="392"/>
    </location>
</feature>
<protein>
    <submittedName>
        <fullName evidence="3">Uncharacterized protein</fullName>
    </submittedName>
</protein>
<dbReference type="AlphaFoldDB" id="X6N852"/>